<dbReference type="EMBL" id="LGSR01000006">
    <property type="protein sequence ID" value="KOS21903.1"/>
    <property type="molecule type" value="Genomic_DNA"/>
</dbReference>
<dbReference type="OrthoDB" id="5086500at2759"/>
<protein>
    <submittedName>
        <fullName evidence="3">Uncharacterized protein</fullName>
    </submittedName>
</protein>
<keyword evidence="2" id="KW-0812">Transmembrane</keyword>
<evidence type="ECO:0000313" key="4">
    <source>
        <dbReference type="Proteomes" id="UP000053831"/>
    </source>
</evidence>
<feature type="transmembrane region" description="Helical" evidence="2">
    <location>
        <begin position="282"/>
        <end position="304"/>
    </location>
</feature>
<gene>
    <name evidence="3" type="ORF">ESCO_001630</name>
</gene>
<dbReference type="PANTHER" id="PTHR34414">
    <property type="entry name" value="HET DOMAIN-CONTAINING PROTEIN-RELATED"/>
    <property type="match status" value="1"/>
</dbReference>
<sequence length="374" mass="42399">MPRFPLDDGEDDEIRSDSNCGQDEKREGLKAIGGGKDKDKDKDSSDGGSAPFNIDELLPASFRRGRFNEGLVPAGQDVLECIDSELNLDRLADVLDWLWLIGEPTPPRPLYHQLLLSREPTLTQRMDMHLVRTGDRVFLKPIPRFLFEPRFWAEYLACRPACSCSFSLKPASASSFDVFRGERPCTHRKLRKRAFGFLHSYTALVAHESDLDVAKDKRLVPAELTWQKWRIFVEELLTSDDIFRNVDARFLYGELRLTRLNAVYILKGRGFYMRFWTQPGDLFTSGLSIIASSTIYLAIVLTAMQLGVSVDPLRFNTSFISASYGFAVFSILGPLVFLAGVLIVFAGFLVYNMVQTVAYSKKRFREISASFEKS</sequence>
<comment type="caution">
    <text evidence="3">The sequence shown here is derived from an EMBL/GenBank/DDBJ whole genome shotgun (WGS) entry which is preliminary data.</text>
</comment>
<feature type="compositionally biased region" description="Basic and acidic residues" evidence="1">
    <location>
        <begin position="22"/>
        <end position="45"/>
    </location>
</feature>
<accession>A0A0N0RU02</accession>
<dbReference type="Pfam" id="PF20246">
    <property type="entry name" value="DUF6601"/>
    <property type="match status" value="1"/>
</dbReference>
<keyword evidence="2" id="KW-1133">Transmembrane helix</keyword>
<proteinExistence type="predicted"/>
<reference evidence="3 4" key="1">
    <citation type="submission" date="2015-07" db="EMBL/GenBank/DDBJ databases">
        <title>The genome of the fungus Escovopsis weberi, a specialized disease agent of ant agriculture.</title>
        <authorList>
            <person name="de Man T.J."/>
            <person name="Stajich J.E."/>
            <person name="Kubicek C.P."/>
            <person name="Chenthamara K."/>
            <person name="Atanasova L."/>
            <person name="Druzhinina I.S."/>
            <person name="Birnbaum S."/>
            <person name="Barribeau S.M."/>
            <person name="Teiling C."/>
            <person name="Suen G."/>
            <person name="Currie C."/>
            <person name="Gerardo N.M."/>
        </authorList>
    </citation>
    <scope>NUCLEOTIDE SEQUENCE [LARGE SCALE GENOMIC DNA]</scope>
</reference>
<evidence type="ECO:0000313" key="3">
    <source>
        <dbReference type="EMBL" id="KOS21903.1"/>
    </source>
</evidence>
<dbReference type="Proteomes" id="UP000053831">
    <property type="component" value="Unassembled WGS sequence"/>
</dbReference>
<dbReference type="PANTHER" id="PTHR34414:SF1">
    <property type="entry name" value="SUBTILISIN-LIKE SERINE PROTEASE"/>
    <property type="match status" value="1"/>
</dbReference>
<evidence type="ECO:0000256" key="2">
    <source>
        <dbReference type="SAM" id="Phobius"/>
    </source>
</evidence>
<keyword evidence="4" id="KW-1185">Reference proteome</keyword>
<dbReference type="STRING" id="150374.A0A0N0RU02"/>
<dbReference type="AlphaFoldDB" id="A0A0N0RU02"/>
<evidence type="ECO:0000256" key="1">
    <source>
        <dbReference type="SAM" id="MobiDB-lite"/>
    </source>
</evidence>
<feature type="transmembrane region" description="Helical" evidence="2">
    <location>
        <begin position="324"/>
        <end position="354"/>
    </location>
</feature>
<organism evidence="3 4">
    <name type="scientific">Escovopsis weberi</name>
    <dbReference type="NCBI Taxonomy" id="150374"/>
    <lineage>
        <taxon>Eukaryota</taxon>
        <taxon>Fungi</taxon>
        <taxon>Dikarya</taxon>
        <taxon>Ascomycota</taxon>
        <taxon>Pezizomycotina</taxon>
        <taxon>Sordariomycetes</taxon>
        <taxon>Hypocreomycetidae</taxon>
        <taxon>Hypocreales</taxon>
        <taxon>Hypocreaceae</taxon>
        <taxon>Escovopsis</taxon>
    </lineage>
</organism>
<keyword evidence="2" id="KW-0472">Membrane</keyword>
<feature type="region of interest" description="Disordered" evidence="1">
    <location>
        <begin position="1"/>
        <end position="52"/>
    </location>
</feature>
<name>A0A0N0RU02_ESCWE</name>
<dbReference type="InterPro" id="IPR046536">
    <property type="entry name" value="DUF6601"/>
</dbReference>